<accession>A0A6A4L4W8</accession>
<evidence type="ECO:0000259" key="10">
    <source>
        <dbReference type="Pfam" id="PF25079"/>
    </source>
</evidence>
<dbReference type="GO" id="GO:0098552">
    <property type="term" value="C:side of membrane"/>
    <property type="evidence" value="ECO:0007669"/>
    <property type="project" value="UniProtKB-KW"/>
</dbReference>
<dbReference type="AlphaFoldDB" id="A0A6A4L4W8"/>
<dbReference type="InterPro" id="IPR006918">
    <property type="entry name" value="COBRA_pln"/>
</dbReference>
<evidence type="ECO:0000256" key="1">
    <source>
        <dbReference type="ARBA" id="ARBA00004609"/>
    </source>
</evidence>
<protein>
    <recommendedName>
        <fullName evidence="10">COBRA C-terminal domain-containing protein</fullName>
    </recommendedName>
</protein>
<evidence type="ECO:0000256" key="4">
    <source>
        <dbReference type="ARBA" id="ARBA00022622"/>
    </source>
</evidence>
<dbReference type="InterPro" id="IPR056900">
    <property type="entry name" value="COB_C"/>
</dbReference>
<feature type="chain" id="PRO_5025520499" description="COBRA C-terminal domain-containing protein" evidence="9">
    <location>
        <begin position="22"/>
        <end position="672"/>
    </location>
</feature>
<evidence type="ECO:0000256" key="7">
    <source>
        <dbReference type="ARBA" id="ARBA00023180"/>
    </source>
</evidence>
<evidence type="ECO:0000256" key="6">
    <source>
        <dbReference type="ARBA" id="ARBA00023136"/>
    </source>
</evidence>
<proteinExistence type="inferred from homology"/>
<dbReference type="GO" id="GO:0005886">
    <property type="term" value="C:plasma membrane"/>
    <property type="evidence" value="ECO:0007669"/>
    <property type="project" value="UniProtKB-SubCell"/>
</dbReference>
<evidence type="ECO:0000256" key="5">
    <source>
        <dbReference type="ARBA" id="ARBA00022729"/>
    </source>
</evidence>
<keyword evidence="3" id="KW-1003">Cell membrane</keyword>
<evidence type="ECO:0000256" key="8">
    <source>
        <dbReference type="ARBA" id="ARBA00023288"/>
    </source>
</evidence>
<name>A0A6A4L4W8_9ERIC</name>
<comment type="caution">
    <text evidence="11">The sequence shown here is derived from an EMBL/GenBank/DDBJ whole genome shotgun (WGS) entry which is preliminary data.</text>
</comment>
<evidence type="ECO:0000313" key="11">
    <source>
        <dbReference type="EMBL" id="KAE9453260.1"/>
    </source>
</evidence>
<dbReference type="EMBL" id="QEFC01002300">
    <property type="protein sequence ID" value="KAE9453260.1"/>
    <property type="molecule type" value="Genomic_DNA"/>
</dbReference>
<comment type="similarity">
    <text evidence="2">Belongs to the COBRA family.</text>
</comment>
<comment type="subcellular location">
    <subcellularLocation>
        <location evidence="1">Cell membrane</location>
        <topology evidence="1">Lipid-anchor</topology>
        <topology evidence="1">GPI-anchor</topology>
    </subcellularLocation>
</comment>
<keyword evidence="12" id="KW-1185">Reference proteome</keyword>
<gene>
    <name evidence="11" type="ORF">C3L33_14847</name>
</gene>
<dbReference type="PANTHER" id="PTHR31052:SF3">
    <property type="entry name" value="COBRA-LIKE PROTEIN 7"/>
    <property type="match status" value="1"/>
</dbReference>
<dbReference type="OrthoDB" id="2014623at2759"/>
<organism evidence="11 12">
    <name type="scientific">Rhododendron williamsianum</name>
    <dbReference type="NCBI Taxonomy" id="262921"/>
    <lineage>
        <taxon>Eukaryota</taxon>
        <taxon>Viridiplantae</taxon>
        <taxon>Streptophyta</taxon>
        <taxon>Embryophyta</taxon>
        <taxon>Tracheophyta</taxon>
        <taxon>Spermatophyta</taxon>
        <taxon>Magnoliopsida</taxon>
        <taxon>eudicotyledons</taxon>
        <taxon>Gunneridae</taxon>
        <taxon>Pentapetalae</taxon>
        <taxon>asterids</taxon>
        <taxon>Ericales</taxon>
        <taxon>Ericaceae</taxon>
        <taxon>Ericoideae</taxon>
        <taxon>Rhodoreae</taxon>
        <taxon>Rhododendron</taxon>
    </lineage>
</organism>
<dbReference type="PANTHER" id="PTHR31052">
    <property type="entry name" value="COBRA-LIKE PROTEIN 7"/>
    <property type="match status" value="1"/>
</dbReference>
<reference evidence="11 12" key="1">
    <citation type="journal article" date="2019" name="Genome Biol. Evol.">
        <title>The Rhododendron genome and chromosomal organization provide insight into shared whole-genome duplications across the heath family (Ericaceae).</title>
        <authorList>
            <person name="Soza V.L."/>
            <person name="Lindsley D."/>
            <person name="Waalkes A."/>
            <person name="Ramage E."/>
            <person name="Patwardhan R.P."/>
            <person name="Burton J.N."/>
            <person name="Adey A."/>
            <person name="Kumar A."/>
            <person name="Qiu R."/>
            <person name="Shendure J."/>
            <person name="Hall B."/>
        </authorList>
    </citation>
    <scope>NUCLEOTIDE SEQUENCE [LARGE SCALE GENOMIC DNA]</scope>
    <source>
        <strain evidence="11">RSF 1966-606</strain>
    </source>
</reference>
<feature type="signal peptide" evidence="9">
    <location>
        <begin position="1"/>
        <end position="21"/>
    </location>
</feature>
<evidence type="ECO:0000256" key="9">
    <source>
        <dbReference type="SAM" id="SignalP"/>
    </source>
</evidence>
<evidence type="ECO:0000313" key="12">
    <source>
        <dbReference type="Proteomes" id="UP000428333"/>
    </source>
</evidence>
<dbReference type="GO" id="GO:0010215">
    <property type="term" value="P:cellulose microfibril organization"/>
    <property type="evidence" value="ECO:0007669"/>
    <property type="project" value="InterPro"/>
</dbReference>
<feature type="non-terminal residue" evidence="11">
    <location>
        <position position="1"/>
    </location>
</feature>
<sequence length="672" mass="73534">MTRRLFFLPLLFLSLLSTTTAAPTTSTAAPAPASDSCNGIFLSYVYNGGVQLPPTRKTDPTQQPYSFKSTLTILNNGIDPLKSWMVFVGFQHGEYLVSASNAVLADGNSIPGFVTNGTVFAGYPSTDLMTAIQTAGDITQMSARLICWVPSSVSGRPMSLCLLISRLLMMAGFVPHQQCKCCLTYVMEYGHLLFVFLIGTSQMQVCCTEDRTLKNNITTADEFLPRKNGDLTIMYDVINTYDSSYLAQVTISNNNPLGRLDNWKLSWDWMREEFIYAMKGAYPEVLDTTECLYGKQGEYYQTLDFSTVLNCQTRPTIVDLPPNLVNNTNLGSIPFCCRNGTILPPSMDPSKSISAFQINVYKMPPDLNRSELTPPQNWQINGTLNPDYQCGPPLQVSPSLFPDPNGSPSDKTAFASWQVVCNITEPKGVKPKCCVSFSAYYNESIIPCNTCACGCPSPSSTTCSTTAPALLLPAQAILVPFDNRTALANAWAELNHFARPNPLPCGDNCGVSINWHLYTDYTKGWTARITIFNWDGEPFVDWFTAVELDKAAPGFEKVYSFNGTQLSGVDNNTIFMQGLEGLNYLVAETPGADPKKDPSVPGKQQSVISFTKKQTPGINVVGGDGFPSKVYFNGDECSLPTVLPSGSAYRKGSNISISVLLAAIVAFLLMQW</sequence>
<keyword evidence="4" id="KW-0336">GPI-anchor</keyword>
<evidence type="ECO:0000256" key="3">
    <source>
        <dbReference type="ARBA" id="ARBA00022475"/>
    </source>
</evidence>
<evidence type="ECO:0000256" key="2">
    <source>
        <dbReference type="ARBA" id="ARBA00005507"/>
    </source>
</evidence>
<dbReference type="Proteomes" id="UP000428333">
    <property type="component" value="Linkage Group LG09"/>
</dbReference>
<keyword evidence="5 9" id="KW-0732">Signal</keyword>
<dbReference type="Pfam" id="PF04833">
    <property type="entry name" value="COBRA"/>
    <property type="match status" value="1"/>
</dbReference>
<keyword evidence="8" id="KW-0449">Lipoprotein</keyword>
<keyword evidence="6" id="KW-0472">Membrane</keyword>
<keyword evidence="7" id="KW-0325">Glycoprotein</keyword>
<dbReference type="Pfam" id="PF25079">
    <property type="entry name" value="COB_C"/>
    <property type="match status" value="1"/>
</dbReference>
<feature type="domain" description="COBRA C-terminal" evidence="10">
    <location>
        <begin position="432"/>
        <end position="644"/>
    </location>
</feature>